<dbReference type="Pfam" id="PF03091">
    <property type="entry name" value="CutA1"/>
    <property type="match status" value="1"/>
</dbReference>
<dbReference type="OrthoDB" id="2017693at2759"/>
<gene>
    <name evidence="2" type="ORF">SNEC2469_LOCUS3816</name>
</gene>
<keyword evidence="3" id="KW-1185">Reference proteome</keyword>
<dbReference type="GO" id="GO:0010038">
    <property type="term" value="P:response to metal ion"/>
    <property type="evidence" value="ECO:0007669"/>
    <property type="project" value="InterPro"/>
</dbReference>
<evidence type="ECO:0000256" key="1">
    <source>
        <dbReference type="ARBA" id="ARBA00010169"/>
    </source>
</evidence>
<comment type="caution">
    <text evidence="2">The sequence shown here is derived from an EMBL/GenBank/DDBJ whole genome shotgun (WGS) entry which is preliminary data.</text>
</comment>
<name>A0A812KVK5_9DINO</name>
<dbReference type="Proteomes" id="UP000601435">
    <property type="component" value="Unassembled WGS sequence"/>
</dbReference>
<reference evidence="2" key="1">
    <citation type="submission" date="2021-02" db="EMBL/GenBank/DDBJ databases">
        <authorList>
            <person name="Dougan E. K."/>
            <person name="Rhodes N."/>
            <person name="Thang M."/>
            <person name="Chan C."/>
        </authorList>
    </citation>
    <scope>NUCLEOTIDE SEQUENCE</scope>
</reference>
<proteinExistence type="inferred from homology"/>
<dbReference type="EMBL" id="CAJNJA010008236">
    <property type="protein sequence ID" value="CAE7234294.1"/>
    <property type="molecule type" value="Genomic_DNA"/>
</dbReference>
<accession>A0A812KVK5</accession>
<dbReference type="InterPro" id="IPR015867">
    <property type="entry name" value="N-reg_PII/ATP_PRibTrfase_C"/>
</dbReference>
<dbReference type="InterPro" id="IPR004323">
    <property type="entry name" value="Ion_tolerance_CutA"/>
</dbReference>
<dbReference type="InterPro" id="IPR008936">
    <property type="entry name" value="Rho_GTPase_activation_prot"/>
</dbReference>
<dbReference type="AlphaFoldDB" id="A0A812KVK5"/>
<dbReference type="InterPro" id="IPR011322">
    <property type="entry name" value="N-reg_PII-like_a/b"/>
</dbReference>
<sequence length="768" mass="86577">MSHVRGAKEVPRPVVYAWGFSGSGRLGLELDVDNKLEMLQIRERNKGLPPERTQTTGPKHLPMRRVSLLLLASSGPWHWSRPNSLAALRPFAAMASTPITVLTTEDAVDKAAKIVEASKVLEAEATTEEVKSYYWWEGKVNFDPEWRVALKTAAPFSEVEEVVTRAHSYDLPMIIYDLPEPPAEPAYWKGVLAMGGEEAVRVAEKLVAKRIVACAQASATSLAVKTVARCKPLVEAQAGQSVRWTSIGGNAGYLQGHLSDRRMKSLPSFVTAARCMRELVSSIVAFHGLLIEVHAGVYPPMKVEERWKPKVRESNQSVAEDAAKLDEPSNTWSDCQRKLFEEKADCKLKALQDRERQVKRMCDGHLDFIYKMWDKPDSRSDPCEYELRHLRKELEVDYIRTLHAMNLDGSGEGPQMENAYWVKTDPEIKGKLCKFEELAWILQQQPVYMARLSSALRKGSLQEADTRTFRTMCERIYHDLFQPRTVHLFKSMLSLIIKSEMQQAKFLHDLFDPFKSHAASLFTQLSTHSAFVEGMVLPILNPQVETSLVSTIIRYTLLKRDGETPRVLGTEAPEHSHVTGVFTTHYPEYQELVKKANADKAAHPGKTSQKSYLYNFQNELADLQRACGKEPATPGHDSKDVHAGCITSFIEHFVTDLLAEDCAKDFRMLLVCAFKTMLNDCPAAKGFEESDPRVCTPLAALVLGNIIGSVLETVGQRRYSLVELSIRKQVLEMFSNMQRRKGRPKGDLEVDPNDVAEQLYDRVLFNIQ</sequence>
<evidence type="ECO:0000313" key="3">
    <source>
        <dbReference type="Proteomes" id="UP000601435"/>
    </source>
</evidence>
<comment type="similarity">
    <text evidence="1">Belongs to the CutA family.</text>
</comment>
<dbReference type="Gene3D" id="3.30.70.120">
    <property type="match status" value="1"/>
</dbReference>
<protein>
    <submittedName>
        <fullName evidence="2">Uncharacterized protein</fullName>
    </submittedName>
</protein>
<feature type="non-terminal residue" evidence="2">
    <location>
        <position position="1"/>
    </location>
</feature>
<dbReference type="Gene3D" id="1.10.506.10">
    <property type="entry name" value="GTPase Activation - p120gap, domain 1"/>
    <property type="match status" value="1"/>
</dbReference>
<dbReference type="SUPFAM" id="SSF54913">
    <property type="entry name" value="GlnB-like"/>
    <property type="match status" value="1"/>
</dbReference>
<organism evidence="2 3">
    <name type="scientific">Symbiodinium necroappetens</name>
    <dbReference type="NCBI Taxonomy" id="1628268"/>
    <lineage>
        <taxon>Eukaryota</taxon>
        <taxon>Sar</taxon>
        <taxon>Alveolata</taxon>
        <taxon>Dinophyceae</taxon>
        <taxon>Suessiales</taxon>
        <taxon>Symbiodiniaceae</taxon>
        <taxon>Symbiodinium</taxon>
    </lineage>
</organism>
<evidence type="ECO:0000313" key="2">
    <source>
        <dbReference type="EMBL" id="CAE7234294.1"/>
    </source>
</evidence>